<protein>
    <submittedName>
        <fullName evidence="1">Uncharacterized protein</fullName>
    </submittedName>
</protein>
<gene>
    <name evidence="1" type="ORF">FDY95_24145</name>
</gene>
<reference evidence="1 2" key="1">
    <citation type="submission" date="2019-05" db="EMBL/GenBank/DDBJ databases">
        <title>Hymenobacter edaphi sp. nov., isolated from abandoned arsenic-contaminated farmland soil.</title>
        <authorList>
            <person name="Nie L."/>
        </authorList>
    </citation>
    <scope>NUCLEOTIDE SEQUENCE [LARGE SCALE GENOMIC DNA]</scope>
    <source>
        <strain evidence="1 2">1-3-3-8</strain>
    </source>
</reference>
<proteinExistence type="predicted"/>
<accession>A0A5R8WIN7</accession>
<organism evidence="1 2">
    <name type="scientific">Hymenobacter jeollabukensis</name>
    <dbReference type="NCBI Taxonomy" id="2025313"/>
    <lineage>
        <taxon>Bacteria</taxon>
        <taxon>Pseudomonadati</taxon>
        <taxon>Bacteroidota</taxon>
        <taxon>Cytophagia</taxon>
        <taxon>Cytophagales</taxon>
        <taxon>Hymenobacteraceae</taxon>
        <taxon>Hymenobacter</taxon>
    </lineage>
</organism>
<sequence>MSTTHVFGMAKSSLDLLGAKRQKLELDFLRLVYACQHYQANGCQAFGYLAVTSAAIEQQVAKWATKYLVPPGLVQLVVPALSDAEQQSLLAEKGRNRLGNLAKADAAVLLKDADGSFGRDLLEAALESSILKQHTALRGSAAVGGYPMGVQWDYYGSY</sequence>
<dbReference type="RefSeq" id="WP_138081977.1">
    <property type="nucleotide sequence ID" value="NZ_VAJM01000018.1"/>
</dbReference>
<comment type="caution">
    <text evidence="1">The sequence shown here is derived from an EMBL/GenBank/DDBJ whole genome shotgun (WGS) entry which is preliminary data.</text>
</comment>
<dbReference type="Proteomes" id="UP000305517">
    <property type="component" value="Unassembled WGS sequence"/>
</dbReference>
<evidence type="ECO:0000313" key="1">
    <source>
        <dbReference type="EMBL" id="TLM88456.1"/>
    </source>
</evidence>
<keyword evidence="2" id="KW-1185">Reference proteome</keyword>
<dbReference type="EMBL" id="VAJM01000018">
    <property type="protein sequence ID" value="TLM88456.1"/>
    <property type="molecule type" value="Genomic_DNA"/>
</dbReference>
<name>A0A5R8WIN7_9BACT</name>
<dbReference type="AlphaFoldDB" id="A0A5R8WIN7"/>
<dbReference type="OrthoDB" id="956632at2"/>
<evidence type="ECO:0000313" key="2">
    <source>
        <dbReference type="Proteomes" id="UP000305517"/>
    </source>
</evidence>